<name>A0A0P4WEF0_SCYOL</name>
<sequence length="328" mass="36167">MAGINIREARKTDAKKIFELMQQQAAEQNTVLSSHLTHEAVAEGGWGPAAVFMTFVAESKETKEGELVGYILAHRAYSTWEGRAMYIKEIYVVPASCHSGVATNLCKEMLQAAVSMGCNRCDVRVNKANKAAKDLFEKLGAKNLTEAEDWHLFFMDSKAMTEMKARCKGQGPSQVRQAVPEDMAGVMTMIQELADYEKMSDGPKINAHTLVTDSSPDTFFECFVAESDGTLVGYALPYHTFSSQGRGIYMEDLYVKPAHRGQGLGTALMARVAQRGLTLGADHLEFSVLSWNTPSTAFYQARGAINITADRGAQLYRFVDSVMRKCVQ</sequence>
<dbReference type="PANTHER" id="PTHR10545:SF51">
    <property type="entry name" value="THIALYSINE N-EPSILON-ACETYLTRANSFERASE"/>
    <property type="match status" value="1"/>
</dbReference>
<evidence type="ECO:0000256" key="1">
    <source>
        <dbReference type="ARBA" id="ARBA00008694"/>
    </source>
</evidence>
<dbReference type="InterPro" id="IPR051016">
    <property type="entry name" value="Diverse_Substrate_AcTransf"/>
</dbReference>
<evidence type="ECO:0000259" key="4">
    <source>
        <dbReference type="PROSITE" id="PS51186"/>
    </source>
</evidence>
<reference evidence="5" key="1">
    <citation type="submission" date="2015-09" db="EMBL/GenBank/DDBJ databases">
        <title>Scylla olivacea transcriptome.</title>
        <authorList>
            <person name="Ikhwanuddin M."/>
        </authorList>
    </citation>
    <scope>NUCLEOTIDE SEQUENCE</scope>
</reference>
<evidence type="ECO:0000256" key="2">
    <source>
        <dbReference type="ARBA" id="ARBA00022679"/>
    </source>
</evidence>
<dbReference type="AlphaFoldDB" id="A0A0P4WEF0"/>
<organism evidence="5">
    <name type="scientific">Scylla olivacea</name>
    <name type="common">Orange mud crab</name>
    <name type="synonym">Cancer olivacea</name>
    <dbReference type="NCBI Taxonomy" id="85551"/>
    <lineage>
        <taxon>Eukaryota</taxon>
        <taxon>Metazoa</taxon>
        <taxon>Ecdysozoa</taxon>
        <taxon>Arthropoda</taxon>
        <taxon>Crustacea</taxon>
        <taxon>Multicrustacea</taxon>
        <taxon>Malacostraca</taxon>
        <taxon>Eumalacostraca</taxon>
        <taxon>Eucarida</taxon>
        <taxon>Decapoda</taxon>
        <taxon>Pleocyemata</taxon>
        <taxon>Brachyura</taxon>
        <taxon>Eubrachyura</taxon>
        <taxon>Portunoidea</taxon>
        <taxon>Portunidae</taxon>
        <taxon>Portuninae</taxon>
        <taxon>Scylla</taxon>
    </lineage>
</organism>
<dbReference type="Pfam" id="PF00583">
    <property type="entry name" value="Acetyltransf_1"/>
    <property type="match status" value="2"/>
</dbReference>
<dbReference type="InterPro" id="IPR016181">
    <property type="entry name" value="Acyl_CoA_acyltransferase"/>
</dbReference>
<accession>A0A0P4WEF0</accession>
<proteinExistence type="inferred from homology"/>
<dbReference type="SUPFAM" id="SSF55729">
    <property type="entry name" value="Acyl-CoA N-acyltransferases (Nat)"/>
    <property type="match status" value="2"/>
</dbReference>
<dbReference type="EMBL" id="GDRN01057157">
    <property type="protein sequence ID" value="JAI65728.1"/>
    <property type="molecule type" value="Transcribed_RNA"/>
</dbReference>
<evidence type="ECO:0000256" key="3">
    <source>
        <dbReference type="ARBA" id="ARBA00023315"/>
    </source>
</evidence>
<dbReference type="GO" id="GO:0008080">
    <property type="term" value="F:N-acetyltransferase activity"/>
    <property type="evidence" value="ECO:0007669"/>
    <property type="project" value="TreeGrafter"/>
</dbReference>
<dbReference type="CDD" id="cd04301">
    <property type="entry name" value="NAT_SF"/>
    <property type="match status" value="2"/>
</dbReference>
<dbReference type="PROSITE" id="PS51186">
    <property type="entry name" value="GNAT"/>
    <property type="match status" value="2"/>
</dbReference>
<dbReference type="EMBL" id="GDRN01057158">
    <property type="protein sequence ID" value="JAI65727.1"/>
    <property type="molecule type" value="Transcribed_RNA"/>
</dbReference>
<dbReference type="PANTHER" id="PTHR10545">
    <property type="entry name" value="DIAMINE N-ACETYLTRANSFERASE"/>
    <property type="match status" value="1"/>
</dbReference>
<dbReference type="FunFam" id="3.40.630.30:FF:000064">
    <property type="entry name" value="GNAT family acetyltransferase"/>
    <property type="match status" value="2"/>
</dbReference>
<dbReference type="EMBL" id="GDRN01057156">
    <property type="protein sequence ID" value="JAI65729.1"/>
    <property type="molecule type" value="Transcribed_RNA"/>
</dbReference>
<keyword evidence="2" id="KW-0808">Transferase</keyword>
<dbReference type="InterPro" id="IPR000182">
    <property type="entry name" value="GNAT_dom"/>
</dbReference>
<comment type="similarity">
    <text evidence="1">Belongs to the acetyltransferase family.</text>
</comment>
<protein>
    <recommendedName>
        <fullName evidence="4">N-acetyltransferase domain-containing protein</fullName>
    </recommendedName>
</protein>
<feature type="domain" description="N-acetyltransferase" evidence="4">
    <location>
        <begin position="4"/>
        <end position="168"/>
    </location>
</feature>
<keyword evidence="3" id="KW-0012">Acyltransferase</keyword>
<dbReference type="Gene3D" id="3.40.630.30">
    <property type="match status" value="2"/>
</dbReference>
<feature type="domain" description="N-acetyltransferase" evidence="4">
    <location>
        <begin position="173"/>
        <end position="328"/>
    </location>
</feature>
<evidence type="ECO:0000313" key="5">
    <source>
        <dbReference type="EMBL" id="JAI65729.1"/>
    </source>
</evidence>